<keyword evidence="1 5" id="KW-0479">Metal-binding</keyword>
<dbReference type="PANTHER" id="PTHR14493">
    <property type="entry name" value="UNKEMPT FAMILY MEMBER"/>
    <property type="match status" value="1"/>
</dbReference>
<evidence type="ECO:0000313" key="7">
    <source>
        <dbReference type="EMBL" id="KZV45807.1"/>
    </source>
</evidence>
<feature type="zinc finger region" description="C3H1-type" evidence="5">
    <location>
        <begin position="84"/>
        <end position="111"/>
    </location>
</feature>
<keyword evidence="4" id="KW-0238">DNA-binding</keyword>
<dbReference type="InterPro" id="IPR057444">
    <property type="entry name" value="Znf-CCCH_AtC3H23-like"/>
</dbReference>
<dbReference type="InterPro" id="IPR036855">
    <property type="entry name" value="Znf_CCCH_sf"/>
</dbReference>
<dbReference type="EMBL" id="KQ995790">
    <property type="protein sequence ID" value="KZV45807.1"/>
    <property type="molecule type" value="Genomic_DNA"/>
</dbReference>
<evidence type="ECO:0000256" key="1">
    <source>
        <dbReference type="ARBA" id="ARBA00022723"/>
    </source>
</evidence>
<reference evidence="7 8" key="1">
    <citation type="journal article" date="2015" name="Proc. Natl. Acad. Sci. U.S.A.">
        <title>The resurrection genome of Boea hygrometrica: A blueprint for survival of dehydration.</title>
        <authorList>
            <person name="Xiao L."/>
            <person name="Yang G."/>
            <person name="Zhang L."/>
            <person name="Yang X."/>
            <person name="Zhao S."/>
            <person name="Ji Z."/>
            <person name="Zhou Q."/>
            <person name="Hu M."/>
            <person name="Wang Y."/>
            <person name="Chen M."/>
            <person name="Xu Y."/>
            <person name="Jin H."/>
            <person name="Xiao X."/>
            <person name="Hu G."/>
            <person name="Bao F."/>
            <person name="Hu Y."/>
            <person name="Wan P."/>
            <person name="Li L."/>
            <person name="Deng X."/>
            <person name="Kuang T."/>
            <person name="Xiang C."/>
            <person name="Zhu J.K."/>
            <person name="Oliver M.J."/>
            <person name="He Y."/>
        </authorList>
    </citation>
    <scope>NUCLEOTIDE SEQUENCE [LARGE SCALE GENOMIC DNA]</scope>
    <source>
        <strain evidence="8">cv. XS01</strain>
    </source>
</reference>
<dbReference type="Proteomes" id="UP000250235">
    <property type="component" value="Unassembled WGS sequence"/>
</dbReference>
<evidence type="ECO:0000313" key="8">
    <source>
        <dbReference type="Proteomes" id="UP000250235"/>
    </source>
</evidence>
<evidence type="ECO:0000256" key="2">
    <source>
        <dbReference type="ARBA" id="ARBA00022771"/>
    </source>
</evidence>
<dbReference type="AlphaFoldDB" id="A0A2Z7CIQ9"/>
<dbReference type="SMART" id="SM00356">
    <property type="entry name" value="ZnF_C3H1"/>
    <property type="match status" value="2"/>
</dbReference>
<name>A0A2Z7CIQ9_9LAMI</name>
<keyword evidence="2 5" id="KW-0863">Zinc-finger</keyword>
<evidence type="ECO:0000256" key="4">
    <source>
        <dbReference type="ARBA" id="ARBA00023125"/>
    </source>
</evidence>
<keyword evidence="3 5" id="KW-0862">Zinc</keyword>
<dbReference type="PANTHER" id="PTHR14493:SF109">
    <property type="entry name" value="ZINC FINGER CCCH DOMAIN-CONTAINING PROTEIN 54"/>
    <property type="match status" value="1"/>
</dbReference>
<dbReference type="PROSITE" id="PS50103">
    <property type="entry name" value="ZF_C3H1"/>
    <property type="match status" value="1"/>
</dbReference>
<dbReference type="InterPro" id="IPR045234">
    <property type="entry name" value="Unkempt-like"/>
</dbReference>
<sequence>MLLQMNGNKEFDVPSLTLKESSGLELTHDDFHDLLDEALYESDDFRMYGYKVTRCPRRYRHNWMSCPFMHFGEKARRRDPRLYNYVGILCPDHKDGMCLRGDSCVFAHGAFEHWLHPDKYRTRMCNARAFCSRRVCFFAHSVQELRQETCYPWY</sequence>
<feature type="domain" description="C3H1-type" evidence="6">
    <location>
        <begin position="84"/>
        <end position="111"/>
    </location>
</feature>
<evidence type="ECO:0000256" key="5">
    <source>
        <dbReference type="PROSITE-ProRule" id="PRU00723"/>
    </source>
</evidence>
<proteinExistence type="predicted"/>
<accession>A0A2Z7CIQ9</accession>
<protein>
    <submittedName>
        <fullName evidence="7">CCCH zinc finger protein</fullName>
    </submittedName>
</protein>
<gene>
    <name evidence="7" type="ORF">F511_36366</name>
</gene>
<dbReference type="InterPro" id="IPR000571">
    <property type="entry name" value="Znf_CCCH"/>
</dbReference>
<dbReference type="GO" id="GO:0008270">
    <property type="term" value="F:zinc ion binding"/>
    <property type="evidence" value="ECO:0007669"/>
    <property type="project" value="UniProtKB-KW"/>
</dbReference>
<dbReference type="Gene3D" id="3.30.1370.210">
    <property type="match status" value="1"/>
</dbReference>
<dbReference type="OrthoDB" id="410307at2759"/>
<dbReference type="GO" id="GO:0003677">
    <property type="term" value="F:DNA binding"/>
    <property type="evidence" value="ECO:0007669"/>
    <property type="project" value="UniProtKB-KW"/>
</dbReference>
<evidence type="ECO:0000259" key="6">
    <source>
        <dbReference type="PROSITE" id="PS50103"/>
    </source>
</evidence>
<keyword evidence="8" id="KW-1185">Reference proteome</keyword>
<dbReference type="Pfam" id="PF25512">
    <property type="entry name" value="zf-CCCH_AtC3H23"/>
    <property type="match status" value="1"/>
</dbReference>
<organism evidence="7 8">
    <name type="scientific">Dorcoceras hygrometricum</name>
    <dbReference type="NCBI Taxonomy" id="472368"/>
    <lineage>
        <taxon>Eukaryota</taxon>
        <taxon>Viridiplantae</taxon>
        <taxon>Streptophyta</taxon>
        <taxon>Embryophyta</taxon>
        <taxon>Tracheophyta</taxon>
        <taxon>Spermatophyta</taxon>
        <taxon>Magnoliopsida</taxon>
        <taxon>eudicotyledons</taxon>
        <taxon>Gunneridae</taxon>
        <taxon>Pentapetalae</taxon>
        <taxon>asterids</taxon>
        <taxon>lamiids</taxon>
        <taxon>Lamiales</taxon>
        <taxon>Gesneriaceae</taxon>
        <taxon>Didymocarpoideae</taxon>
        <taxon>Trichosporeae</taxon>
        <taxon>Loxocarpinae</taxon>
        <taxon>Dorcoceras</taxon>
    </lineage>
</organism>
<dbReference type="SUPFAM" id="SSF90229">
    <property type="entry name" value="CCCH zinc finger"/>
    <property type="match status" value="1"/>
</dbReference>
<evidence type="ECO:0000256" key="3">
    <source>
        <dbReference type="ARBA" id="ARBA00022833"/>
    </source>
</evidence>